<accession>A0AAV8Q4K2</accession>
<evidence type="ECO:0000259" key="1">
    <source>
        <dbReference type="Pfam" id="PF14569"/>
    </source>
</evidence>
<name>A0AAV8Q4K2_ENSVE</name>
<proteinExistence type="predicted"/>
<dbReference type="Gene3D" id="3.30.40.10">
    <property type="entry name" value="Zinc/RING finger domain, C3HC4 (zinc finger)"/>
    <property type="match status" value="1"/>
</dbReference>
<feature type="domain" description="Cellulose synthase RING-type zinc finger" evidence="1">
    <location>
        <begin position="31"/>
        <end position="69"/>
    </location>
</feature>
<dbReference type="Proteomes" id="UP001222027">
    <property type="component" value="Unassembled WGS sequence"/>
</dbReference>
<dbReference type="AlphaFoldDB" id="A0AAV8Q4K2"/>
<evidence type="ECO:0000313" key="2">
    <source>
        <dbReference type="EMBL" id="KAJ8467321.1"/>
    </source>
</evidence>
<protein>
    <recommendedName>
        <fullName evidence="1">Cellulose synthase RING-type zinc finger domain-containing protein</fullName>
    </recommendedName>
</protein>
<reference evidence="2 3" key="1">
    <citation type="submission" date="2022-12" db="EMBL/GenBank/DDBJ databases">
        <title>Chromosome-scale assembly of the Ensete ventricosum genome.</title>
        <authorList>
            <person name="Dussert Y."/>
            <person name="Stocks J."/>
            <person name="Wendawek A."/>
            <person name="Woldeyes F."/>
            <person name="Nichols R.A."/>
            <person name="Borrell J.S."/>
        </authorList>
    </citation>
    <scope>NUCLEOTIDE SEQUENCE [LARGE SCALE GENOMIC DNA]</scope>
    <source>
        <strain evidence="3">cv. Maze</strain>
        <tissue evidence="2">Seeds</tissue>
    </source>
</reference>
<evidence type="ECO:0000313" key="3">
    <source>
        <dbReference type="Proteomes" id="UP001222027"/>
    </source>
</evidence>
<dbReference type="EMBL" id="JAQQAF010000008">
    <property type="protein sequence ID" value="KAJ8467321.1"/>
    <property type="molecule type" value="Genomic_DNA"/>
</dbReference>
<dbReference type="InterPro" id="IPR013083">
    <property type="entry name" value="Znf_RING/FYVE/PHD"/>
</dbReference>
<dbReference type="SUPFAM" id="SSF57850">
    <property type="entry name" value="RING/U-box"/>
    <property type="match status" value="1"/>
</dbReference>
<gene>
    <name evidence="2" type="ORF">OPV22_029873</name>
</gene>
<dbReference type="Pfam" id="PF14569">
    <property type="entry name" value="zf-UDP"/>
    <property type="match status" value="1"/>
</dbReference>
<sequence>METGRRLVAGSRNRNEFVVINADDFGKRPQLTCYEYERREGSQACPRCKTRYKRHKGSARVEGDEDEDGDDDIYKELNYFNFVGKETVSVPDPKLYGYPYAGQRSLSGLGIPSNYVQQNGSNIPLLTYGEEVDGISCDDHALIIPPYGGFGGQVHQGAASGTSASTQLRPINPNKDISVYGYGTVAWKNRIDEWKTKQLSRIQQHQLEGGDGGYIDRYDPDNSDLSIFLICLLLIITMKHPGGSDCFAYEKSVGNPSML</sequence>
<keyword evidence="3" id="KW-1185">Reference proteome</keyword>
<dbReference type="InterPro" id="IPR027934">
    <property type="entry name" value="CES_Znf_RING"/>
</dbReference>
<comment type="caution">
    <text evidence="2">The sequence shown here is derived from an EMBL/GenBank/DDBJ whole genome shotgun (WGS) entry which is preliminary data.</text>
</comment>
<organism evidence="2 3">
    <name type="scientific">Ensete ventricosum</name>
    <name type="common">Abyssinian banana</name>
    <name type="synonym">Musa ensete</name>
    <dbReference type="NCBI Taxonomy" id="4639"/>
    <lineage>
        <taxon>Eukaryota</taxon>
        <taxon>Viridiplantae</taxon>
        <taxon>Streptophyta</taxon>
        <taxon>Embryophyta</taxon>
        <taxon>Tracheophyta</taxon>
        <taxon>Spermatophyta</taxon>
        <taxon>Magnoliopsida</taxon>
        <taxon>Liliopsida</taxon>
        <taxon>Zingiberales</taxon>
        <taxon>Musaceae</taxon>
        <taxon>Ensete</taxon>
    </lineage>
</organism>